<organism evidence="4 5">
    <name type="scientific">Acidocella aminolytica 101 = DSM 11237</name>
    <dbReference type="NCBI Taxonomy" id="1120923"/>
    <lineage>
        <taxon>Bacteria</taxon>
        <taxon>Pseudomonadati</taxon>
        <taxon>Pseudomonadota</taxon>
        <taxon>Alphaproteobacteria</taxon>
        <taxon>Acetobacterales</taxon>
        <taxon>Acidocellaceae</taxon>
        <taxon>Acidocella</taxon>
    </lineage>
</organism>
<reference evidence="4 5" key="1">
    <citation type="submission" date="2012-11" db="EMBL/GenBank/DDBJ databases">
        <title>Whole genome sequence of Acidocella aminolytica 101 = DSM 11237.</title>
        <authorList>
            <person name="Azuma Y."/>
            <person name="Higashiura N."/>
            <person name="Hirakawa H."/>
            <person name="Matsushita K."/>
        </authorList>
    </citation>
    <scope>NUCLEOTIDE SEQUENCE [LARGE SCALE GENOMIC DNA]</scope>
    <source>
        <strain evidence="5">101 / DSM 11237</strain>
    </source>
</reference>
<dbReference type="Proteomes" id="UP000032668">
    <property type="component" value="Unassembled WGS sequence"/>
</dbReference>
<feature type="region of interest" description="Disordered" evidence="1">
    <location>
        <begin position="272"/>
        <end position="302"/>
    </location>
</feature>
<evidence type="ECO:0000259" key="2">
    <source>
        <dbReference type="Pfam" id="PF03428"/>
    </source>
</evidence>
<protein>
    <submittedName>
        <fullName evidence="4">Replication protein C</fullName>
    </submittedName>
</protein>
<proteinExistence type="predicted"/>
<accession>A0A0D6PF79</accession>
<dbReference type="Pfam" id="PF11800">
    <property type="entry name" value="RP-C_C"/>
    <property type="match status" value="1"/>
</dbReference>
<sequence length="418" mass="45622">MLPADQFAAAFNGTDATPSAILGAFKAAAPHMGISARVVHAIDWLFRFTQPQDWRDGARPIVWPSAALQSADLGVTPTHAKRLNRQLTELGLIVMKDSPNGKRYGRRLPANTGRIIEAYGFDLSPMAVRMPEFIAIADQGRKERTAMAQLRRRASIARNSLRQTLETYQEQAIHDPEIPALKAAFDQTAKTLRQIEVSERLAPVVSELESLAATAREALEIALTYGASQQADAQATVNMSPKGHQNVPHHYNYNPTLNPLQDTVMALGRSSALPATAPSPMDRGGEGRPEKARAARTDRGAHGTVTPDEIVRLAPRLRPYLTTPAPRWTDLVEAADWLRHDLGVSKPLWGDACLTIGRERAAIALAIVSAKPTEHFKSGPAGYFHGMIAKAKAGELNLDRTIWALRRKAPHSAAPQCH</sequence>
<evidence type="ECO:0000313" key="5">
    <source>
        <dbReference type="Proteomes" id="UP000032668"/>
    </source>
</evidence>
<dbReference type="InterPro" id="IPR021760">
    <property type="entry name" value="RepC_C"/>
</dbReference>
<evidence type="ECO:0000313" key="4">
    <source>
        <dbReference type="EMBL" id="GAN80405.1"/>
    </source>
</evidence>
<dbReference type="InterPro" id="IPR047611">
    <property type="entry name" value="RepABC_RepC"/>
</dbReference>
<keyword evidence="5" id="KW-1185">Reference proteome</keyword>
<name>A0A0D6PF79_9PROT</name>
<comment type="caution">
    <text evidence="4">The sequence shown here is derived from an EMBL/GenBank/DDBJ whole genome shotgun (WGS) entry which is preliminary data.</text>
</comment>
<feature type="domain" description="Plasmid replication protein C C-terminal" evidence="3">
    <location>
        <begin position="308"/>
        <end position="407"/>
    </location>
</feature>
<evidence type="ECO:0000259" key="3">
    <source>
        <dbReference type="Pfam" id="PF11800"/>
    </source>
</evidence>
<gene>
    <name evidence="4" type="ORF">Aam_046_046</name>
</gene>
<feature type="domain" description="Plasmid replication protein C N-terminal" evidence="2">
    <location>
        <begin position="2"/>
        <end position="167"/>
    </location>
</feature>
<dbReference type="AlphaFoldDB" id="A0A0D6PF79"/>
<dbReference type="InterPro" id="IPR005090">
    <property type="entry name" value="RepC_N"/>
</dbReference>
<dbReference type="Pfam" id="PF03428">
    <property type="entry name" value="RP-C"/>
    <property type="match status" value="1"/>
</dbReference>
<dbReference type="STRING" id="1120923.SAMN02746095_03302"/>
<dbReference type="NCBIfam" id="NF040974">
    <property type="entry name" value="RepABC_RepC"/>
    <property type="match status" value="1"/>
</dbReference>
<dbReference type="EMBL" id="BANC01000045">
    <property type="protein sequence ID" value="GAN80405.1"/>
    <property type="molecule type" value="Genomic_DNA"/>
</dbReference>
<evidence type="ECO:0000256" key="1">
    <source>
        <dbReference type="SAM" id="MobiDB-lite"/>
    </source>
</evidence>
<feature type="compositionally biased region" description="Basic and acidic residues" evidence="1">
    <location>
        <begin position="283"/>
        <end position="301"/>
    </location>
</feature>